<reference evidence="2" key="1">
    <citation type="submission" date="2022-01" db="EMBL/GenBank/DDBJ databases">
        <authorList>
            <person name="King R."/>
        </authorList>
    </citation>
    <scope>NUCLEOTIDE SEQUENCE</scope>
</reference>
<dbReference type="Pfam" id="PF26634">
    <property type="entry name" value="DUF8207"/>
    <property type="match status" value="1"/>
</dbReference>
<protein>
    <recommendedName>
        <fullName evidence="1">DUF8207 domain-containing protein</fullName>
    </recommendedName>
</protein>
<evidence type="ECO:0000313" key="2">
    <source>
        <dbReference type="EMBL" id="CAH1099723.1"/>
    </source>
</evidence>
<proteinExistence type="predicted"/>
<organism evidence="2 3">
    <name type="scientific">Psylliodes chrysocephalus</name>
    <dbReference type="NCBI Taxonomy" id="3402493"/>
    <lineage>
        <taxon>Eukaryota</taxon>
        <taxon>Metazoa</taxon>
        <taxon>Ecdysozoa</taxon>
        <taxon>Arthropoda</taxon>
        <taxon>Hexapoda</taxon>
        <taxon>Insecta</taxon>
        <taxon>Pterygota</taxon>
        <taxon>Neoptera</taxon>
        <taxon>Endopterygota</taxon>
        <taxon>Coleoptera</taxon>
        <taxon>Polyphaga</taxon>
        <taxon>Cucujiformia</taxon>
        <taxon>Chrysomeloidea</taxon>
        <taxon>Chrysomelidae</taxon>
        <taxon>Galerucinae</taxon>
        <taxon>Alticini</taxon>
        <taxon>Psylliodes</taxon>
    </lineage>
</organism>
<dbReference type="PANTHER" id="PTHR35374:SF1">
    <property type="entry name" value="PROTEIN KINASE DOMAIN-CONTAINING PROTEIN"/>
    <property type="match status" value="1"/>
</dbReference>
<feature type="domain" description="DUF8207" evidence="1">
    <location>
        <begin position="68"/>
        <end position="162"/>
    </location>
</feature>
<dbReference type="PANTHER" id="PTHR35374">
    <property type="entry name" value="CYCLIN-DEPENDENT KINASE 11A-LIKE"/>
    <property type="match status" value="1"/>
</dbReference>
<evidence type="ECO:0000313" key="3">
    <source>
        <dbReference type="Proteomes" id="UP001153636"/>
    </source>
</evidence>
<evidence type="ECO:0000259" key="1">
    <source>
        <dbReference type="Pfam" id="PF26634"/>
    </source>
</evidence>
<dbReference type="EMBL" id="OV651813">
    <property type="protein sequence ID" value="CAH1099723.1"/>
    <property type="molecule type" value="Genomic_DNA"/>
</dbReference>
<accession>A0A9P0G4J8</accession>
<sequence length="256" mass="30458">MDTSRKRKIVELRRIIRKKYNTLKKMEDDKIERIENIRSPITEPLKEIAEANENNEYLDKYNEKCIDYDNCYGPVYIDNKWLMGTKELEFTKHNIVLGDTKFNATPGLYELLFSKKPTNFTPKDHQLYKQILDITSAHLDSRGHLRHQADKLKFSTIIRPLFKNKTKSKSFKNAVERRRNMRDDRQNIKQIPGNTRRVKPIERLYEEDNKYIYRDDPNELCDRLKLFVASKNAGNTSVNNEIARIIDKLREADIIY</sequence>
<name>A0A9P0G4J8_9CUCU</name>
<dbReference type="Proteomes" id="UP001153636">
    <property type="component" value="Chromosome 1"/>
</dbReference>
<gene>
    <name evidence="2" type="ORF">PSYICH_LOCUS721</name>
</gene>
<dbReference type="OrthoDB" id="6783126at2759"/>
<dbReference type="InterPro" id="IPR058520">
    <property type="entry name" value="DUF8207"/>
</dbReference>
<keyword evidence="3" id="KW-1185">Reference proteome</keyword>
<dbReference type="AlphaFoldDB" id="A0A9P0G4J8"/>